<evidence type="ECO:0000313" key="1">
    <source>
        <dbReference type="EMBL" id="MEQ2186608.1"/>
    </source>
</evidence>
<reference evidence="1 2" key="1">
    <citation type="submission" date="2021-06" db="EMBL/GenBank/DDBJ databases">
        <authorList>
            <person name="Palmer J.M."/>
        </authorList>
    </citation>
    <scope>NUCLEOTIDE SEQUENCE [LARGE SCALE GENOMIC DNA]</scope>
    <source>
        <strain evidence="1 2">GA_2019</strain>
        <tissue evidence="1">Muscle</tissue>
    </source>
</reference>
<sequence>MPHMIFLTLKNNKAGSGRMDQKYRCQLRISIGSILAGEIDTLVSDSLICVHQIEFSFTEFSRVQLLSLCCSLPLPSLLCRQRALTAAHDGGERKKCFVDGIHCR</sequence>
<proteinExistence type="predicted"/>
<organism evidence="1 2">
    <name type="scientific">Goodea atripinnis</name>
    <dbReference type="NCBI Taxonomy" id="208336"/>
    <lineage>
        <taxon>Eukaryota</taxon>
        <taxon>Metazoa</taxon>
        <taxon>Chordata</taxon>
        <taxon>Craniata</taxon>
        <taxon>Vertebrata</taxon>
        <taxon>Euteleostomi</taxon>
        <taxon>Actinopterygii</taxon>
        <taxon>Neopterygii</taxon>
        <taxon>Teleostei</taxon>
        <taxon>Neoteleostei</taxon>
        <taxon>Acanthomorphata</taxon>
        <taxon>Ovalentaria</taxon>
        <taxon>Atherinomorphae</taxon>
        <taxon>Cyprinodontiformes</taxon>
        <taxon>Goodeidae</taxon>
        <taxon>Goodea</taxon>
    </lineage>
</organism>
<keyword evidence="2" id="KW-1185">Reference proteome</keyword>
<evidence type="ECO:0000313" key="2">
    <source>
        <dbReference type="Proteomes" id="UP001476798"/>
    </source>
</evidence>
<name>A0ABV0PT59_9TELE</name>
<protein>
    <submittedName>
        <fullName evidence="1">Uncharacterized protein</fullName>
    </submittedName>
</protein>
<comment type="caution">
    <text evidence="1">The sequence shown here is derived from an EMBL/GenBank/DDBJ whole genome shotgun (WGS) entry which is preliminary data.</text>
</comment>
<dbReference type="Proteomes" id="UP001476798">
    <property type="component" value="Unassembled WGS sequence"/>
</dbReference>
<dbReference type="EMBL" id="JAHRIO010084749">
    <property type="protein sequence ID" value="MEQ2186608.1"/>
    <property type="molecule type" value="Genomic_DNA"/>
</dbReference>
<accession>A0ABV0PT59</accession>
<gene>
    <name evidence="1" type="ORF">GOODEAATRI_030384</name>
</gene>